<reference evidence="2 3" key="1">
    <citation type="submission" date="2015-04" db="EMBL/GenBank/DDBJ databases">
        <authorList>
            <person name="Heijne W.H."/>
            <person name="Fedorova N.D."/>
            <person name="Nierman W.C."/>
            <person name="Vollebregt A.W."/>
            <person name="Zhao Z."/>
            <person name="Wu L."/>
            <person name="Kumar M."/>
            <person name="Stam H."/>
            <person name="van den Berg M.A."/>
            <person name="Pel H.J."/>
        </authorList>
    </citation>
    <scope>NUCLEOTIDE SEQUENCE [LARGE SCALE GENOMIC DNA]</scope>
    <source>
        <strain evidence="2 3">CBS 393.64</strain>
    </source>
</reference>
<proteinExistence type="predicted"/>
<feature type="compositionally biased region" description="Basic residues" evidence="1">
    <location>
        <begin position="64"/>
        <end position="74"/>
    </location>
</feature>
<sequence>ISERRSEEHVCRLTEQSNRTERRQCLVFCLAEERMQSTQSTSKERIGCSSNQRASLLPEYQWQGRKRKERTAKHARPEEMQRKKEREVFTREEREKERERER</sequence>
<gene>
    <name evidence="2" type="ORF">T310_9235</name>
</gene>
<dbReference type="Proteomes" id="UP000053958">
    <property type="component" value="Unassembled WGS sequence"/>
</dbReference>
<protein>
    <submittedName>
        <fullName evidence="2">Uncharacterized protein</fullName>
    </submittedName>
</protein>
<dbReference type="RefSeq" id="XP_013323756.1">
    <property type="nucleotide sequence ID" value="XM_013468302.1"/>
</dbReference>
<evidence type="ECO:0000256" key="1">
    <source>
        <dbReference type="SAM" id="MobiDB-lite"/>
    </source>
</evidence>
<feature type="non-terminal residue" evidence="2">
    <location>
        <position position="102"/>
    </location>
</feature>
<dbReference type="AlphaFoldDB" id="A0A0F4YG43"/>
<feature type="region of interest" description="Disordered" evidence="1">
    <location>
        <begin position="59"/>
        <end position="102"/>
    </location>
</feature>
<name>A0A0F4YG43_RASE3</name>
<comment type="caution">
    <text evidence="2">The sequence shown here is derived from an EMBL/GenBank/DDBJ whole genome shotgun (WGS) entry which is preliminary data.</text>
</comment>
<keyword evidence="3" id="KW-1185">Reference proteome</keyword>
<organism evidence="2 3">
    <name type="scientific">Rasamsonia emersonii (strain ATCC 16479 / CBS 393.64 / IMI 116815)</name>
    <dbReference type="NCBI Taxonomy" id="1408163"/>
    <lineage>
        <taxon>Eukaryota</taxon>
        <taxon>Fungi</taxon>
        <taxon>Dikarya</taxon>
        <taxon>Ascomycota</taxon>
        <taxon>Pezizomycotina</taxon>
        <taxon>Eurotiomycetes</taxon>
        <taxon>Eurotiomycetidae</taxon>
        <taxon>Eurotiales</taxon>
        <taxon>Trichocomaceae</taxon>
        <taxon>Rasamsonia</taxon>
    </lineage>
</organism>
<dbReference type="EMBL" id="LASV01000709">
    <property type="protein sequence ID" value="KKA17144.1"/>
    <property type="molecule type" value="Genomic_DNA"/>
</dbReference>
<evidence type="ECO:0000313" key="2">
    <source>
        <dbReference type="EMBL" id="KKA17144.1"/>
    </source>
</evidence>
<accession>A0A0F4YG43</accession>
<feature type="compositionally biased region" description="Basic and acidic residues" evidence="1">
    <location>
        <begin position="75"/>
        <end position="102"/>
    </location>
</feature>
<evidence type="ECO:0000313" key="3">
    <source>
        <dbReference type="Proteomes" id="UP000053958"/>
    </source>
</evidence>
<dbReference type="GeneID" id="25321178"/>
<feature type="non-terminal residue" evidence="2">
    <location>
        <position position="1"/>
    </location>
</feature>